<reference evidence="1" key="1">
    <citation type="submission" date="2025-08" db="UniProtKB">
        <authorList>
            <consortium name="Ensembl"/>
        </authorList>
    </citation>
    <scope>IDENTIFICATION</scope>
</reference>
<dbReference type="AlphaFoldDB" id="A0A8D2LTZ9"/>
<dbReference type="PANTHER" id="PTHR31701:SF2">
    <property type="entry name" value="ENDOPLASMIC RETICULUM MEMBRANE-ASSOCIATED RNA DEGRADATION PROTEIN"/>
    <property type="match status" value="1"/>
</dbReference>
<protein>
    <submittedName>
        <fullName evidence="1">Uncharacterized protein</fullName>
    </submittedName>
</protein>
<proteinExistence type="predicted"/>
<dbReference type="Proteomes" id="UP000694545">
    <property type="component" value="Unplaced"/>
</dbReference>
<name>A0A8D2LTZ9_VARKO</name>
<dbReference type="PANTHER" id="PTHR31701">
    <property type="entry name" value="ENDOPLASMIC RETICULUM MEMBRANE-ASSOCIATED RNA DEGRADATION PROTEIN"/>
    <property type="match status" value="1"/>
</dbReference>
<accession>A0A8D2LTZ9</accession>
<reference evidence="1" key="2">
    <citation type="submission" date="2025-09" db="UniProtKB">
        <authorList>
            <consortium name="Ensembl"/>
        </authorList>
    </citation>
    <scope>IDENTIFICATION</scope>
</reference>
<organism evidence="1 2">
    <name type="scientific">Varanus komodoensis</name>
    <name type="common">Komodo dragon</name>
    <dbReference type="NCBI Taxonomy" id="61221"/>
    <lineage>
        <taxon>Eukaryota</taxon>
        <taxon>Metazoa</taxon>
        <taxon>Chordata</taxon>
        <taxon>Craniata</taxon>
        <taxon>Vertebrata</taxon>
        <taxon>Euteleostomi</taxon>
        <taxon>Lepidosauria</taxon>
        <taxon>Squamata</taxon>
        <taxon>Bifurcata</taxon>
        <taxon>Unidentata</taxon>
        <taxon>Episquamata</taxon>
        <taxon>Toxicofera</taxon>
        <taxon>Anguimorpha</taxon>
        <taxon>Paleoanguimorpha</taxon>
        <taxon>Varanoidea</taxon>
        <taxon>Varanidae</taxon>
        <taxon>Varanus</taxon>
    </lineage>
</organism>
<evidence type="ECO:0000313" key="2">
    <source>
        <dbReference type="Proteomes" id="UP000694545"/>
    </source>
</evidence>
<dbReference type="Ensembl" id="ENSVKKT00000027425.1">
    <property type="protein sequence ID" value="ENSVKKP00000026769.1"/>
    <property type="gene ID" value="ENSVKKG00000017457.1"/>
</dbReference>
<sequence>MLIPFLQSYPVSTCLSSAVHYIVCEAGFEIKSNPGISCIISDSGEVYWRVIIEHVRYEEPDQTLDYVESVRSLGPLCESVHLHLQSLNMKQFEDQLMLWFQWTKFITFWLCNACVLLKTPH</sequence>
<keyword evidence="2" id="KW-1185">Reference proteome</keyword>
<dbReference type="InterPro" id="IPR039635">
    <property type="entry name" value="ERMARD"/>
</dbReference>
<evidence type="ECO:0000313" key="1">
    <source>
        <dbReference type="Ensembl" id="ENSVKKP00000026769.1"/>
    </source>
</evidence>